<protein>
    <recommendedName>
        <fullName evidence="7">Inositol-1-monophosphatase</fullName>
        <ecNumber evidence="7">3.1.3.25</ecNumber>
    </recommendedName>
</protein>
<name>A0A1F7Z0B1_9BACT</name>
<dbReference type="GO" id="GO:0008934">
    <property type="term" value="F:inositol monophosphate 1-phosphatase activity"/>
    <property type="evidence" value="ECO:0007669"/>
    <property type="project" value="InterPro"/>
</dbReference>
<dbReference type="EC" id="3.1.3.25" evidence="7"/>
<reference evidence="8 9" key="1">
    <citation type="journal article" date="2016" name="Nat. Commun.">
        <title>Thousands of microbial genomes shed light on interconnected biogeochemical processes in an aquifer system.</title>
        <authorList>
            <person name="Anantharaman K."/>
            <person name="Brown C.T."/>
            <person name="Hug L.A."/>
            <person name="Sharon I."/>
            <person name="Castelle C.J."/>
            <person name="Probst A.J."/>
            <person name="Thomas B.C."/>
            <person name="Singh A."/>
            <person name="Wilkins M.J."/>
            <person name="Karaoz U."/>
            <person name="Brodie E.L."/>
            <person name="Williams K.H."/>
            <person name="Hubbard S.S."/>
            <person name="Banfield J.F."/>
        </authorList>
    </citation>
    <scope>NUCLEOTIDE SEQUENCE [LARGE SCALE GENOMIC DNA]</scope>
</reference>
<dbReference type="PANTHER" id="PTHR20854:SF4">
    <property type="entry name" value="INOSITOL-1-MONOPHOSPHATASE-RELATED"/>
    <property type="match status" value="1"/>
</dbReference>
<dbReference type="EMBL" id="MGGR01000035">
    <property type="protein sequence ID" value="OGM32155.1"/>
    <property type="molecule type" value="Genomic_DNA"/>
</dbReference>
<evidence type="ECO:0000256" key="1">
    <source>
        <dbReference type="ARBA" id="ARBA00001033"/>
    </source>
</evidence>
<comment type="cofactor">
    <cofactor evidence="2 6 7">
        <name>Mg(2+)</name>
        <dbReference type="ChEBI" id="CHEBI:18420"/>
    </cofactor>
</comment>
<feature type="binding site" evidence="6">
    <location>
        <position position="205"/>
    </location>
    <ligand>
        <name>Mg(2+)</name>
        <dbReference type="ChEBI" id="CHEBI:18420"/>
        <label>1</label>
        <note>catalytic</note>
    </ligand>
</feature>
<keyword evidence="4 7" id="KW-0378">Hydrolase</keyword>
<dbReference type="GO" id="GO:0007165">
    <property type="term" value="P:signal transduction"/>
    <property type="evidence" value="ECO:0007669"/>
    <property type="project" value="TreeGrafter"/>
</dbReference>
<feature type="binding site" evidence="6">
    <location>
        <position position="82"/>
    </location>
    <ligand>
        <name>Mg(2+)</name>
        <dbReference type="ChEBI" id="CHEBI:18420"/>
        <label>1</label>
        <note>catalytic</note>
    </ligand>
</feature>
<dbReference type="Gene3D" id="3.40.190.80">
    <property type="match status" value="1"/>
</dbReference>
<dbReference type="AlphaFoldDB" id="A0A1F7Z0B1"/>
<dbReference type="CDD" id="cd01639">
    <property type="entry name" value="IMPase"/>
    <property type="match status" value="1"/>
</dbReference>
<dbReference type="GO" id="GO:0006020">
    <property type="term" value="P:inositol metabolic process"/>
    <property type="evidence" value="ECO:0007669"/>
    <property type="project" value="TreeGrafter"/>
</dbReference>
<keyword evidence="3 6" id="KW-0479">Metal-binding</keyword>
<dbReference type="SUPFAM" id="SSF56655">
    <property type="entry name" value="Carbohydrate phosphatase"/>
    <property type="match status" value="1"/>
</dbReference>
<sequence length="253" mass="27849">MIEVAKEAAIESGKITLSLQGKRHTFIGKEKLGDFTTEADITSEKKILSILQTKFPDHNFISEEIGKIDNGSDYWWIIDPLDGTIPYTSGLRTFGVSIGLLKDKKPILGVVNLPAMESLFWAEEGKGAFLNGQEVKVKANNDLSEAIVAFGLGHRQERQKMLNELVMPIADEVRYPPVVDCAVFGGSMVAAGIYDAFVHYAYPWDFAAAAVLTTEAGGKVTDLKGKPIDWFQPRIMYVASNGLLHDEILSLIE</sequence>
<gene>
    <name evidence="8" type="ORF">A3D01_02090</name>
</gene>
<dbReference type="PANTHER" id="PTHR20854">
    <property type="entry name" value="INOSITOL MONOPHOSPHATASE"/>
    <property type="match status" value="1"/>
</dbReference>
<dbReference type="InterPro" id="IPR020583">
    <property type="entry name" value="Inositol_monoP_metal-BS"/>
</dbReference>
<feature type="binding site" evidence="6">
    <location>
        <position position="79"/>
    </location>
    <ligand>
        <name>Mg(2+)</name>
        <dbReference type="ChEBI" id="CHEBI:18420"/>
        <label>1</label>
        <note>catalytic</note>
    </ligand>
</feature>
<dbReference type="Proteomes" id="UP000177169">
    <property type="component" value="Unassembled WGS sequence"/>
</dbReference>
<dbReference type="PRINTS" id="PR00377">
    <property type="entry name" value="IMPHPHTASES"/>
</dbReference>
<dbReference type="InterPro" id="IPR000760">
    <property type="entry name" value="Inositol_monophosphatase-like"/>
</dbReference>
<evidence type="ECO:0000313" key="9">
    <source>
        <dbReference type="Proteomes" id="UP000177169"/>
    </source>
</evidence>
<proteinExistence type="inferred from homology"/>
<keyword evidence="5 6" id="KW-0460">Magnesium</keyword>
<dbReference type="InterPro" id="IPR033942">
    <property type="entry name" value="IMPase"/>
</dbReference>
<comment type="catalytic activity">
    <reaction evidence="1 7">
        <text>a myo-inositol phosphate + H2O = myo-inositol + phosphate</text>
        <dbReference type="Rhea" id="RHEA:24056"/>
        <dbReference type="ChEBI" id="CHEBI:15377"/>
        <dbReference type="ChEBI" id="CHEBI:17268"/>
        <dbReference type="ChEBI" id="CHEBI:43474"/>
        <dbReference type="ChEBI" id="CHEBI:84139"/>
        <dbReference type="EC" id="3.1.3.25"/>
    </reaction>
</comment>
<feature type="binding site" evidence="6">
    <location>
        <position position="81"/>
    </location>
    <ligand>
        <name>Mg(2+)</name>
        <dbReference type="ChEBI" id="CHEBI:18420"/>
        <label>1</label>
        <note>catalytic</note>
    </ligand>
</feature>
<dbReference type="STRING" id="1802505.A3D01_02090"/>
<evidence type="ECO:0000256" key="5">
    <source>
        <dbReference type="ARBA" id="ARBA00022842"/>
    </source>
</evidence>
<dbReference type="Pfam" id="PF00459">
    <property type="entry name" value="Inositol_P"/>
    <property type="match status" value="1"/>
</dbReference>
<dbReference type="Gene3D" id="3.30.540.10">
    <property type="entry name" value="Fructose-1,6-Bisphosphatase, subunit A, domain 1"/>
    <property type="match status" value="1"/>
</dbReference>
<accession>A0A1F7Z0B1</accession>
<evidence type="ECO:0000256" key="6">
    <source>
        <dbReference type="PIRSR" id="PIRSR600760-2"/>
    </source>
</evidence>
<evidence type="ECO:0000313" key="8">
    <source>
        <dbReference type="EMBL" id="OGM32155.1"/>
    </source>
</evidence>
<comment type="caution">
    <text evidence="8">The sequence shown here is derived from an EMBL/GenBank/DDBJ whole genome shotgun (WGS) entry which is preliminary data.</text>
</comment>
<evidence type="ECO:0000256" key="7">
    <source>
        <dbReference type="RuleBase" id="RU364068"/>
    </source>
</evidence>
<dbReference type="GO" id="GO:0046872">
    <property type="term" value="F:metal ion binding"/>
    <property type="evidence" value="ECO:0007669"/>
    <property type="project" value="UniProtKB-KW"/>
</dbReference>
<comment type="similarity">
    <text evidence="7">Belongs to the inositol monophosphatase superfamily.</text>
</comment>
<evidence type="ECO:0000256" key="2">
    <source>
        <dbReference type="ARBA" id="ARBA00001946"/>
    </source>
</evidence>
<organism evidence="8 9">
    <name type="scientific">Candidatus Woesebacteria bacterium RIFCSPHIGHO2_02_FULL_39_13</name>
    <dbReference type="NCBI Taxonomy" id="1802505"/>
    <lineage>
        <taxon>Bacteria</taxon>
        <taxon>Candidatus Woeseibacteriota</taxon>
    </lineage>
</organism>
<feature type="binding site" evidence="6">
    <location>
        <position position="63"/>
    </location>
    <ligand>
        <name>Mg(2+)</name>
        <dbReference type="ChEBI" id="CHEBI:18420"/>
        <label>1</label>
        <note>catalytic</note>
    </ligand>
</feature>
<evidence type="ECO:0000256" key="4">
    <source>
        <dbReference type="ARBA" id="ARBA00022801"/>
    </source>
</evidence>
<dbReference type="PROSITE" id="PS00629">
    <property type="entry name" value="IMP_1"/>
    <property type="match status" value="1"/>
</dbReference>
<evidence type="ECO:0000256" key="3">
    <source>
        <dbReference type="ARBA" id="ARBA00022723"/>
    </source>
</evidence>